<evidence type="ECO:0000313" key="7">
    <source>
        <dbReference type="EMBL" id="ORW34792.1"/>
    </source>
</evidence>
<keyword evidence="1" id="KW-1003">Cell membrane</keyword>
<feature type="chain" id="PRO_5038600453" description="LppO protein" evidence="6">
    <location>
        <begin position="16"/>
        <end position="165"/>
    </location>
</feature>
<evidence type="ECO:0000256" key="6">
    <source>
        <dbReference type="SAM" id="SignalP"/>
    </source>
</evidence>
<sequence length="165" mass="16623">MTNRCILAAAAIVLAAGLSGCSGKGGQPASTPSSSPVSVTTTTVMIDGNKHTMTAGVDCTSSAAQPNASPPESGDLTTRISVRDDTASVSLTLSDEKPPMVDGFAISLTLATGQYQLPYQATKSATQVQATKQGKSYTVTGTGQATTPGQTGTRPVTFGVHVTCP</sequence>
<keyword evidence="4" id="KW-0564">Palmitate</keyword>
<dbReference type="STRING" id="244292.ABW17_26900"/>
<evidence type="ECO:0008006" key="9">
    <source>
        <dbReference type="Google" id="ProtNLM"/>
    </source>
</evidence>
<dbReference type="GO" id="GO:0016020">
    <property type="term" value="C:membrane"/>
    <property type="evidence" value="ECO:0007669"/>
    <property type="project" value="InterPro"/>
</dbReference>
<organism evidence="7 8">
    <name type="scientific">Mycobacterium nebraskense</name>
    <dbReference type="NCBI Taxonomy" id="244292"/>
    <lineage>
        <taxon>Bacteria</taxon>
        <taxon>Bacillati</taxon>
        <taxon>Actinomycetota</taxon>
        <taxon>Actinomycetes</taxon>
        <taxon>Mycobacteriales</taxon>
        <taxon>Mycobacteriaceae</taxon>
        <taxon>Mycobacterium</taxon>
    </lineage>
</organism>
<comment type="caution">
    <text evidence="7">The sequence shown here is derived from an EMBL/GenBank/DDBJ whole genome shotgun (WGS) entry which is preliminary data.</text>
</comment>
<evidence type="ECO:0000313" key="8">
    <source>
        <dbReference type="Proteomes" id="UP000193781"/>
    </source>
</evidence>
<keyword evidence="8" id="KW-1185">Reference proteome</keyword>
<feature type="signal peptide" evidence="6">
    <location>
        <begin position="1"/>
        <end position="15"/>
    </location>
</feature>
<reference evidence="7 8" key="1">
    <citation type="submission" date="2016-01" db="EMBL/GenBank/DDBJ databases">
        <title>The new phylogeny of the genus Mycobacterium.</title>
        <authorList>
            <person name="Tarcisio F."/>
            <person name="Conor M."/>
            <person name="Antonella G."/>
            <person name="Elisabetta G."/>
            <person name="Giulia F.S."/>
            <person name="Sara T."/>
            <person name="Anna F."/>
            <person name="Clotilde B."/>
            <person name="Roberto B."/>
            <person name="Veronica D.S."/>
            <person name="Fabio R."/>
            <person name="Monica P."/>
            <person name="Olivier J."/>
            <person name="Enrico T."/>
            <person name="Nicola S."/>
        </authorList>
    </citation>
    <scope>NUCLEOTIDE SEQUENCE [LARGE SCALE GENOMIC DNA]</scope>
    <source>
        <strain evidence="7 8">DSM 44803</strain>
    </source>
</reference>
<dbReference type="Pfam" id="PF05481">
    <property type="entry name" value="Myco_19_kDa"/>
    <property type="match status" value="1"/>
</dbReference>
<keyword evidence="3" id="KW-0472">Membrane</keyword>
<evidence type="ECO:0000256" key="3">
    <source>
        <dbReference type="ARBA" id="ARBA00023136"/>
    </source>
</evidence>
<dbReference type="Proteomes" id="UP000193781">
    <property type="component" value="Unassembled WGS sequence"/>
</dbReference>
<dbReference type="InterPro" id="IPR008691">
    <property type="entry name" value="LpqH"/>
</dbReference>
<evidence type="ECO:0000256" key="2">
    <source>
        <dbReference type="ARBA" id="ARBA00022729"/>
    </source>
</evidence>
<dbReference type="AlphaFoldDB" id="A0A1X2A197"/>
<dbReference type="OrthoDB" id="4625136at2"/>
<protein>
    <recommendedName>
        <fullName evidence="9">LppO protein</fullName>
    </recommendedName>
</protein>
<gene>
    <name evidence="7" type="ORF">AWC17_23560</name>
</gene>
<keyword evidence="5" id="KW-0449">Lipoprotein</keyword>
<dbReference type="PROSITE" id="PS51257">
    <property type="entry name" value="PROKAR_LIPOPROTEIN"/>
    <property type="match status" value="1"/>
</dbReference>
<dbReference type="RefSeq" id="WP_046182425.1">
    <property type="nucleotide sequence ID" value="NZ_JACKSS010000024.1"/>
</dbReference>
<name>A0A1X2A197_9MYCO</name>
<accession>A0A1X2A197</accession>
<keyword evidence="2 6" id="KW-0732">Signal</keyword>
<evidence type="ECO:0000256" key="1">
    <source>
        <dbReference type="ARBA" id="ARBA00022475"/>
    </source>
</evidence>
<proteinExistence type="predicted"/>
<evidence type="ECO:0000256" key="4">
    <source>
        <dbReference type="ARBA" id="ARBA00023139"/>
    </source>
</evidence>
<dbReference type="EMBL" id="LQPH01000016">
    <property type="protein sequence ID" value="ORW34792.1"/>
    <property type="molecule type" value="Genomic_DNA"/>
</dbReference>
<evidence type="ECO:0000256" key="5">
    <source>
        <dbReference type="ARBA" id="ARBA00023288"/>
    </source>
</evidence>